<dbReference type="EMBL" id="JASEJX010000011">
    <property type="protein sequence ID" value="KAK4520157.1"/>
    <property type="molecule type" value="Genomic_DNA"/>
</dbReference>
<sequence>MISKLVNQTTNRNTIEEVKVFCPSGQGELWECPFCDPSCTVYKLNVPPEQETERMLHVKRLIKAHVELHQKDLLSNIMSEKEYEFAKADSIKRVRQWISGTIACRKLYSKNPLNDPF</sequence>
<evidence type="ECO:0000313" key="2">
    <source>
        <dbReference type="Proteomes" id="UP001304243"/>
    </source>
</evidence>
<proteinExistence type="predicted"/>
<organism evidence="1 2">
    <name type="scientific">Mucor velutinosus</name>
    <dbReference type="NCBI Taxonomy" id="708070"/>
    <lineage>
        <taxon>Eukaryota</taxon>
        <taxon>Fungi</taxon>
        <taxon>Fungi incertae sedis</taxon>
        <taxon>Mucoromycota</taxon>
        <taxon>Mucoromycotina</taxon>
        <taxon>Mucoromycetes</taxon>
        <taxon>Mucorales</taxon>
        <taxon>Mucorineae</taxon>
        <taxon>Mucoraceae</taxon>
        <taxon>Mucor</taxon>
    </lineage>
</organism>
<keyword evidence="2" id="KW-1185">Reference proteome</keyword>
<dbReference type="AlphaFoldDB" id="A0AAN7DMN2"/>
<name>A0AAN7DMN2_9FUNG</name>
<dbReference type="Proteomes" id="UP001304243">
    <property type="component" value="Unassembled WGS sequence"/>
</dbReference>
<gene>
    <name evidence="1" type="ORF">ATC70_008288</name>
</gene>
<evidence type="ECO:0000313" key="1">
    <source>
        <dbReference type="EMBL" id="KAK4520157.1"/>
    </source>
</evidence>
<accession>A0AAN7DMN2</accession>
<reference evidence="1 2" key="1">
    <citation type="submission" date="2022-11" db="EMBL/GenBank/DDBJ databases">
        <title>Mucor velutinosus strain NIH1002 WGS.</title>
        <authorList>
            <person name="Subramanian P."/>
            <person name="Mullikin J.C."/>
            <person name="Segre J.A."/>
            <person name="Zelazny A.M."/>
        </authorList>
    </citation>
    <scope>NUCLEOTIDE SEQUENCE [LARGE SCALE GENOMIC DNA]</scope>
    <source>
        <strain evidence="1 2">NIH1002</strain>
    </source>
</reference>
<dbReference type="GeneID" id="89951974"/>
<dbReference type="RefSeq" id="XP_064686823.1">
    <property type="nucleotide sequence ID" value="XM_064827539.1"/>
</dbReference>
<comment type="caution">
    <text evidence="1">The sequence shown here is derived from an EMBL/GenBank/DDBJ whole genome shotgun (WGS) entry which is preliminary data.</text>
</comment>
<protein>
    <submittedName>
        <fullName evidence="1">Uncharacterized protein</fullName>
    </submittedName>
</protein>